<dbReference type="OrthoDB" id="10561666at2759"/>
<evidence type="ECO:0000313" key="2">
    <source>
        <dbReference type="EMBL" id="TKR73968.1"/>
    </source>
</evidence>
<comment type="caution">
    <text evidence="2">The sequence shown here is derived from an EMBL/GenBank/DDBJ whole genome shotgun (WGS) entry which is preliminary data.</text>
</comment>
<feature type="compositionally biased region" description="Acidic residues" evidence="1">
    <location>
        <begin position="186"/>
        <end position="197"/>
    </location>
</feature>
<feature type="compositionally biased region" description="Polar residues" evidence="1">
    <location>
        <begin position="19"/>
        <end position="37"/>
    </location>
</feature>
<name>A0A4U5MW28_STECR</name>
<keyword evidence="3" id="KW-1185">Reference proteome</keyword>
<dbReference type="AlphaFoldDB" id="A0A4U5MW28"/>
<reference evidence="2 3" key="1">
    <citation type="journal article" date="2015" name="Genome Biol.">
        <title>Comparative genomics of Steinernema reveals deeply conserved gene regulatory networks.</title>
        <authorList>
            <person name="Dillman A.R."/>
            <person name="Macchietto M."/>
            <person name="Porter C.F."/>
            <person name="Rogers A."/>
            <person name="Williams B."/>
            <person name="Antoshechkin I."/>
            <person name="Lee M.M."/>
            <person name="Goodwin Z."/>
            <person name="Lu X."/>
            <person name="Lewis E.E."/>
            <person name="Goodrich-Blair H."/>
            <person name="Stock S.P."/>
            <person name="Adams B.J."/>
            <person name="Sternberg P.W."/>
            <person name="Mortazavi A."/>
        </authorList>
    </citation>
    <scope>NUCLEOTIDE SEQUENCE [LARGE SCALE GENOMIC DNA]</scope>
    <source>
        <strain evidence="2 3">ALL</strain>
    </source>
</reference>
<feature type="region of interest" description="Disordered" evidence="1">
    <location>
        <begin position="1"/>
        <end position="66"/>
    </location>
</feature>
<evidence type="ECO:0000313" key="3">
    <source>
        <dbReference type="Proteomes" id="UP000298663"/>
    </source>
</evidence>
<sequence>MADQPRRQTRRRQTFAAAPSTSQTFKKSTVQAEQFYTNPKRGPKRARKDTEKEEESEAEKEFSHQASQVEAVLGEEKRIVGGTLTTMCRLKWKTTWEGLDQMKSQVPEFVREYEERKNTRIVSVCEGNPGPGEQVKTTISFNVEINDEIVTKTYAEVRRKYPDALIDFYVTHLEMSVGSLSPSPGSEEDKENEEIEE</sequence>
<feature type="region of interest" description="Disordered" evidence="1">
    <location>
        <begin position="177"/>
        <end position="197"/>
    </location>
</feature>
<accession>A0A4U5MW28</accession>
<protein>
    <submittedName>
        <fullName evidence="2">Uncharacterized protein</fullName>
    </submittedName>
</protein>
<evidence type="ECO:0000256" key="1">
    <source>
        <dbReference type="SAM" id="MobiDB-lite"/>
    </source>
</evidence>
<organism evidence="2 3">
    <name type="scientific">Steinernema carpocapsae</name>
    <name type="common">Entomopathogenic nematode</name>
    <dbReference type="NCBI Taxonomy" id="34508"/>
    <lineage>
        <taxon>Eukaryota</taxon>
        <taxon>Metazoa</taxon>
        <taxon>Ecdysozoa</taxon>
        <taxon>Nematoda</taxon>
        <taxon>Chromadorea</taxon>
        <taxon>Rhabditida</taxon>
        <taxon>Tylenchina</taxon>
        <taxon>Panagrolaimomorpha</taxon>
        <taxon>Strongyloidoidea</taxon>
        <taxon>Steinernematidae</taxon>
        <taxon>Steinernema</taxon>
    </lineage>
</organism>
<proteinExistence type="predicted"/>
<dbReference type="EMBL" id="AZBU02000006">
    <property type="protein sequence ID" value="TKR73968.1"/>
    <property type="molecule type" value="Genomic_DNA"/>
</dbReference>
<gene>
    <name evidence="2" type="ORF">L596_021203</name>
</gene>
<dbReference type="Proteomes" id="UP000298663">
    <property type="component" value="Unassembled WGS sequence"/>
</dbReference>
<reference evidence="2 3" key="2">
    <citation type="journal article" date="2019" name="G3 (Bethesda)">
        <title>Hybrid Assembly of the Genome of the Entomopathogenic Nematode Steinernema carpocapsae Identifies the X-Chromosome.</title>
        <authorList>
            <person name="Serra L."/>
            <person name="Macchietto M."/>
            <person name="Macias-Munoz A."/>
            <person name="McGill C.J."/>
            <person name="Rodriguez I.M."/>
            <person name="Rodriguez B."/>
            <person name="Murad R."/>
            <person name="Mortazavi A."/>
        </authorList>
    </citation>
    <scope>NUCLEOTIDE SEQUENCE [LARGE SCALE GENOMIC DNA]</scope>
    <source>
        <strain evidence="2 3">ALL</strain>
    </source>
</reference>